<evidence type="ECO:0000256" key="5">
    <source>
        <dbReference type="SAM" id="MobiDB-lite"/>
    </source>
</evidence>
<dbReference type="CDD" id="cd05353">
    <property type="entry name" value="hydroxyacyl-CoA-like_DH_SDR_c-like"/>
    <property type="match status" value="1"/>
</dbReference>
<protein>
    <submittedName>
        <fullName evidence="7">Sterol carrier protein-2 HAD-2SCP-2</fullName>
    </submittedName>
</protein>
<dbReference type="SUPFAM" id="SSF55718">
    <property type="entry name" value="SCP-like"/>
    <property type="match status" value="2"/>
</dbReference>
<dbReference type="Gene3D" id="3.40.50.720">
    <property type="entry name" value="NAD(P)-binding Rossmann-like Domain"/>
    <property type="match status" value="1"/>
</dbReference>
<dbReference type="Proteomes" id="UP000823046">
    <property type="component" value="Unassembled WGS sequence"/>
</dbReference>
<dbReference type="InterPro" id="IPR003033">
    <property type="entry name" value="SCP2_sterol-bd_dom"/>
</dbReference>
<evidence type="ECO:0000256" key="2">
    <source>
        <dbReference type="ARBA" id="ARBA00006484"/>
    </source>
</evidence>
<evidence type="ECO:0000313" key="7">
    <source>
        <dbReference type="EMBL" id="KAF8819673.1"/>
    </source>
</evidence>
<name>A0ABQ7J6Q4_9APIC</name>
<dbReference type="InterPro" id="IPR036291">
    <property type="entry name" value="NAD(P)-bd_dom_sf"/>
</dbReference>
<evidence type="ECO:0000313" key="8">
    <source>
        <dbReference type="Proteomes" id="UP000823046"/>
    </source>
</evidence>
<comment type="similarity">
    <text evidence="2">Belongs to the short-chain dehydrogenases/reductases (SDR) family.</text>
</comment>
<dbReference type="Pfam" id="PF02036">
    <property type="entry name" value="SCP2"/>
    <property type="match status" value="2"/>
</dbReference>
<sequence length="610" mass="66615">MVALLHNRVAVVTGSGGGLGRAYAKVLASLGAKVVVNDIGAGLKGEAQEFDSNGMSLPAATRPADVVVQEIRSDNGIAVANYDSVEFGEKIIETAIANFGRIDILVNNAGILRDVTFLKMSQRDWDSVMDVHLRGTYLCTKAAWPRMQAQGYGRIINVSSAAGLYGNFGQANYSTAKASLIGFTKSLAVEGAKRSIHVNCIAPLAGTRMTETILQKDMADALKPEYISPIVAFLVSESCEENGEVFEIGAGWVAKLRWQRSEGYFFPLSFTSSDVKREWKKVTDFSAVTYPSSVQESMMLVLKRVLNSSHPDTAALIQNESGTSLLPDTKSTKIFRLMGAYLEKFPAEGKVLVARVQCIFNFEIKSRDTSNPSKFWTIDLKHNSGAVHEGKGSHADATFIITDTDFVDISLGKLNSQVAFLKGKLKAKGSMRAVTKFTRDLFPPISEDLLALDAEAAIYEYLKTLKGSSRQPNKQSEKDYPNKSKGKITGTDNLKSRPLMEHIMKHLETPAGKALVEKVNCIYRLDILPSKDSSPITFSLDLKSKPPKAYAGIPPSCDAHFTMLDDDFVAVMKGNLNPQSAFMQGKMKIKGSMAAAMKFKPSLFPQLSRL</sequence>
<dbReference type="InterPro" id="IPR036527">
    <property type="entry name" value="SCP2_sterol-bd_dom_sf"/>
</dbReference>
<dbReference type="Pfam" id="PF00106">
    <property type="entry name" value="adh_short"/>
    <property type="match status" value="1"/>
</dbReference>
<dbReference type="InterPro" id="IPR051687">
    <property type="entry name" value="Peroxisomal_Beta-Oxidation"/>
</dbReference>
<dbReference type="PRINTS" id="PR00081">
    <property type="entry name" value="GDHRDH"/>
</dbReference>
<dbReference type="EMBL" id="JADAQX010000645">
    <property type="protein sequence ID" value="KAF8819673.1"/>
    <property type="molecule type" value="Genomic_DNA"/>
</dbReference>
<evidence type="ECO:0000256" key="1">
    <source>
        <dbReference type="ARBA" id="ARBA00004275"/>
    </source>
</evidence>
<evidence type="ECO:0000259" key="6">
    <source>
        <dbReference type="SMART" id="SM00822"/>
    </source>
</evidence>
<comment type="subcellular location">
    <subcellularLocation>
        <location evidence="1">Peroxisome</location>
    </subcellularLocation>
</comment>
<reference evidence="7 8" key="1">
    <citation type="journal article" date="2020" name="bioRxiv">
        <title>Metabolic contributions of an alphaproteobacterial endosymbiont in the apicomplexan Cardiosporidium cionae.</title>
        <authorList>
            <person name="Hunter E.S."/>
            <person name="Paight C.J."/>
            <person name="Lane C.E."/>
        </authorList>
    </citation>
    <scope>NUCLEOTIDE SEQUENCE [LARGE SCALE GENOMIC DNA]</scope>
    <source>
        <strain evidence="7">ESH_2018</strain>
    </source>
</reference>
<dbReference type="InterPro" id="IPR002347">
    <property type="entry name" value="SDR_fam"/>
</dbReference>
<dbReference type="Gene3D" id="3.30.1050.10">
    <property type="entry name" value="SCP2 sterol-binding domain"/>
    <property type="match status" value="2"/>
</dbReference>
<dbReference type="Gene3D" id="1.10.287.4290">
    <property type="match status" value="1"/>
</dbReference>
<proteinExistence type="inferred from homology"/>
<dbReference type="PRINTS" id="PR00080">
    <property type="entry name" value="SDRFAMILY"/>
</dbReference>
<organism evidence="7 8">
    <name type="scientific">Cardiosporidium cionae</name>
    <dbReference type="NCBI Taxonomy" id="476202"/>
    <lineage>
        <taxon>Eukaryota</taxon>
        <taxon>Sar</taxon>
        <taxon>Alveolata</taxon>
        <taxon>Apicomplexa</taxon>
        <taxon>Aconoidasida</taxon>
        <taxon>Nephromycida</taxon>
        <taxon>Cardiosporidium</taxon>
    </lineage>
</organism>
<keyword evidence="3" id="KW-0560">Oxidoreductase</keyword>
<feature type="domain" description="Ketoreductase" evidence="6">
    <location>
        <begin position="8"/>
        <end position="207"/>
    </location>
</feature>
<keyword evidence="4" id="KW-0576">Peroxisome</keyword>
<dbReference type="PANTHER" id="PTHR45024:SF2">
    <property type="entry name" value="SCP2 DOMAIN-CONTAINING PROTEIN"/>
    <property type="match status" value="1"/>
</dbReference>
<keyword evidence="8" id="KW-1185">Reference proteome</keyword>
<evidence type="ECO:0000256" key="3">
    <source>
        <dbReference type="ARBA" id="ARBA00023002"/>
    </source>
</evidence>
<dbReference type="SUPFAM" id="SSF51735">
    <property type="entry name" value="NAD(P)-binding Rossmann-fold domains"/>
    <property type="match status" value="1"/>
</dbReference>
<dbReference type="PANTHER" id="PTHR45024">
    <property type="entry name" value="DEHYDROGENASES, SHORT CHAIN"/>
    <property type="match status" value="1"/>
</dbReference>
<feature type="region of interest" description="Disordered" evidence="5">
    <location>
        <begin position="468"/>
        <end position="492"/>
    </location>
</feature>
<dbReference type="PROSITE" id="PS00061">
    <property type="entry name" value="ADH_SHORT"/>
    <property type="match status" value="1"/>
</dbReference>
<comment type="caution">
    <text evidence="7">The sequence shown here is derived from an EMBL/GenBank/DDBJ whole genome shotgun (WGS) entry which is preliminary data.</text>
</comment>
<evidence type="ECO:0000256" key="4">
    <source>
        <dbReference type="ARBA" id="ARBA00023140"/>
    </source>
</evidence>
<dbReference type="InterPro" id="IPR057326">
    <property type="entry name" value="KR_dom"/>
</dbReference>
<gene>
    <name evidence="7" type="primary">HAD2SCP2</name>
    <name evidence="7" type="ORF">IE077_004145</name>
</gene>
<accession>A0ABQ7J6Q4</accession>
<dbReference type="InterPro" id="IPR020904">
    <property type="entry name" value="Sc_DH/Rdtase_CS"/>
</dbReference>
<dbReference type="SMART" id="SM00822">
    <property type="entry name" value="PKS_KR"/>
    <property type="match status" value="1"/>
</dbReference>